<feature type="transmembrane region" description="Helical" evidence="6">
    <location>
        <begin position="185"/>
        <end position="204"/>
    </location>
</feature>
<feature type="transmembrane region" description="Helical" evidence="6">
    <location>
        <begin position="211"/>
        <end position="232"/>
    </location>
</feature>
<keyword evidence="4 6" id="KW-1133">Transmembrane helix</keyword>
<keyword evidence="8" id="KW-1185">Reference proteome</keyword>
<evidence type="ECO:0000256" key="5">
    <source>
        <dbReference type="ARBA" id="ARBA00023136"/>
    </source>
</evidence>
<dbReference type="PANTHER" id="PTHR43701:SF2">
    <property type="entry name" value="MEMBRANE TRANSPORTER PROTEIN YJNA-RELATED"/>
    <property type="match status" value="1"/>
</dbReference>
<keyword evidence="3 6" id="KW-0812">Transmembrane</keyword>
<feature type="transmembrane region" description="Helical" evidence="6">
    <location>
        <begin position="53"/>
        <end position="72"/>
    </location>
</feature>
<evidence type="ECO:0000313" key="7">
    <source>
        <dbReference type="EMBL" id="KEI69310.1"/>
    </source>
</evidence>
<dbReference type="Pfam" id="PF01925">
    <property type="entry name" value="TauE"/>
    <property type="match status" value="1"/>
</dbReference>
<keyword evidence="5 6" id="KW-0472">Membrane</keyword>
<proteinExistence type="inferred from homology"/>
<comment type="similarity">
    <text evidence="2 6">Belongs to the 4-toluene sulfonate uptake permease (TSUP) (TC 2.A.102) family.</text>
</comment>
<evidence type="ECO:0000256" key="3">
    <source>
        <dbReference type="ARBA" id="ARBA00022692"/>
    </source>
</evidence>
<keyword evidence="6" id="KW-1003">Cell membrane</keyword>
<dbReference type="eggNOG" id="COG0730">
    <property type="taxonomic scope" value="Bacteria"/>
</dbReference>
<evidence type="ECO:0000256" key="2">
    <source>
        <dbReference type="ARBA" id="ARBA00009142"/>
    </source>
</evidence>
<reference evidence="7 8" key="1">
    <citation type="submission" date="2014-06" db="EMBL/GenBank/DDBJ databases">
        <title>Whole Genome Sequences of Three Symbiotic Endozoicomonas Bacteria.</title>
        <authorList>
            <person name="Neave M.J."/>
            <person name="Apprill A."/>
            <person name="Voolstra C.R."/>
        </authorList>
    </citation>
    <scope>NUCLEOTIDE SEQUENCE [LARGE SCALE GENOMIC DNA]</scope>
    <source>
        <strain evidence="7 8">DSM 22380</strain>
    </source>
</reference>
<evidence type="ECO:0000256" key="4">
    <source>
        <dbReference type="ARBA" id="ARBA00022989"/>
    </source>
</evidence>
<organism evidence="7 8">
    <name type="scientific">Endozoicomonas elysicola</name>
    <dbReference type="NCBI Taxonomy" id="305900"/>
    <lineage>
        <taxon>Bacteria</taxon>
        <taxon>Pseudomonadati</taxon>
        <taxon>Pseudomonadota</taxon>
        <taxon>Gammaproteobacteria</taxon>
        <taxon>Oceanospirillales</taxon>
        <taxon>Endozoicomonadaceae</taxon>
        <taxon>Endozoicomonas</taxon>
    </lineage>
</organism>
<dbReference type="RefSeq" id="WP_020584019.1">
    <property type="nucleotide sequence ID" value="NZ_JOJP01000002.1"/>
</dbReference>
<dbReference type="PANTHER" id="PTHR43701">
    <property type="entry name" value="MEMBRANE TRANSPORTER PROTEIN MJ0441-RELATED"/>
    <property type="match status" value="1"/>
</dbReference>
<comment type="caution">
    <text evidence="7">The sequence shown here is derived from an EMBL/GenBank/DDBJ whole genome shotgun (WGS) entry which is preliminary data.</text>
</comment>
<evidence type="ECO:0000313" key="8">
    <source>
        <dbReference type="Proteomes" id="UP000027997"/>
    </source>
</evidence>
<dbReference type="Proteomes" id="UP000027997">
    <property type="component" value="Unassembled WGS sequence"/>
</dbReference>
<evidence type="ECO:0000256" key="1">
    <source>
        <dbReference type="ARBA" id="ARBA00004141"/>
    </source>
</evidence>
<dbReference type="AlphaFoldDB" id="A0A081K584"/>
<feature type="transmembrane region" description="Helical" evidence="6">
    <location>
        <begin position="266"/>
        <end position="287"/>
    </location>
</feature>
<feature type="transmembrane region" description="Helical" evidence="6">
    <location>
        <begin position="21"/>
        <end position="47"/>
    </location>
</feature>
<dbReference type="GO" id="GO:0005886">
    <property type="term" value="C:plasma membrane"/>
    <property type="evidence" value="ECO:0007669"/>
    <property type="project" value="UniProtKB-SubCell"/>
</dbReference>
<name>A0A081K584_9GAMM</name>
<evidence type="ECO:0000256" key="6">
    <source>
        <dbReference type="RuleBase" id="RU363041"/>
    </source>
</evidence>
<protein>
    <recommendedName>
        <fullName evidence="6">Probable membrane transporter protein</fullName>
    </recommendedName>
</protein>
<feature type="transmembrane region" description="Helical" evidence="6">
    <location>
        <begin position="92"/>
        <end position="110"/>
    </location>
</feature>
<dbReference type="InterPro" id="IPR051598">
    <property type="entry name" value="TSUP/Inactive_protease-like"/>
</dbReference>
<feature type="transmembrane region" description="Helical" evidence="6">
    <location>
        <begin position="238"/>
        <end position="259"/>
    </location>
</feature>
<accession>A0A081K584</accession>
<comment type="subcellular location">
    <subcellularLocation>
        <location evidence="6">Cell membrane</location>
        <topology evidence="6">Multi-pass membrane protein</topology>
    </subcellularLocation>
    <subcellularLocation>
        <location evidence="1">Membrane</location>
        <topology evidence="1">Multi-pass membrane protein</topology>
    </subcellularLocation>
</comment>
<dbReference type="EMBL" id="JOJP01000002">
    <property type="protein sequence ID" value="KEI69310.1"/>
    <property type="molecule type" value="Genomic_DNA"/>
</dbReference>
<feature type="transmembrane region" description="Helical" evidence="6">
    <location>
        <begin position="122"/>
        <end position="143"/>
    </location>
</feature>
<gene>
    <name evidence="7" type="ORF">GV64_24490</name>
</gene>
<sequence>MEALFYWIPLESILALSITELGFTLLIGCLIGLALGMTGVGGGVLMIPILRGIFGMNPVLAVGTASLCAFLMKINAAALHIRMGNISWRKSGLMLTGAIPATFLTTQYIVRLSQNPDTASFINSTVDFMVIMTIVLSLASMVYKDFKSRKKPITEVKETTDEIIPIGNIAAWRTLLAGIGSGVVIGATGVGGGVLLLPILTVLLQVNIKQAVGSSIVIALMLSGLSAMSYAGGGQADMTTAIILIIGSMIGVPIAGRLVRSVSDSVLHRATLGLITISALMMLSSSLA</sequence>
<dbReference type="InterPro" id="IPR002781">
    <property type="entry name" value="TM_pro_TauE-like"/>
</dbReference>